<dbReference type="EnsemblPlants" id="TuG1812G0600003410.01.T01">
    <property type="protein sequence ID" value="TuG1812G0600003410.01.T01.cds410630"/>
    <property type="gene ID" value="TuG1812G0600003410.01"/>
</dbReference>
<organism evidence="1 2">
    <name type="scientific">Triticum urartu</name>
    <name type="common">Red wild einkorn</name>
    <name type="synonym">Crithodium urartu</name>
    <dbReference type="NCBI Taxonomy" id="4572"/>
    <lineage>
        <taxon>Eukaryota</taxon>
        <taxon>Viridiplantae</taxon>
        <taxon>Streptophyta</taxon>
        <taxon>Embryophyta</taxon>
        <taxon>Tracheophyta</taxon>
        <taxon>Spermatophyta</taxon>
        <taxon>Magnoliopsida</taxon>
        <taxon>Liliopsida</taxon>
        <taxon>Poales</taxon>
        <taxon>Poaceae</taxon>
        <taxon>BOP clade</taxon>
        <taxon>Pooideae</taxon>
        <taxon>Triticodae</taxon>
        <taxon>Triticeae</taxon>
        <taxon>Triticinae</taxon>
        <taxon>Triticum</taxon>
    </lineage>
</organism>
<proteinExistence type="predicted"/>
<dbReference type="AlphaFoldDB" id="A0A8R7UWU0"/>
<keyword evidence="2" id="KW-1185">Reference proteome</keyword>
<dbReference type="Gramene" id="TuG1812G0600003410.01.T01">
    <property type="protein sequence ID" value="TuG1812G0600003410.01.T01.cds410630"/>
    <property type="gene ID" value="TuG1812G0600003410.01"/>
</dbReference>
<protein>
    <submittedName>
        <fullName evidence="1">Uncharacterized protein</fullName>
    </submittedName>
</protein>
<evidence type="ECO:0000313" key="1">
    <source>
        <dbReference type="EnsemblPlants" id="TuG1812G0600003410.01.T01.cds410630"/>
    </source>
</evidence>
<dbReference type="Proteomes" id="UP000015106">
    <property type="component" value="Chromosome 6"/>
</dbReference>
<reference evidence="1" key="2">
    <citation type="submission" date="2018-03" db="EMBL/GenBank/DDBJ databases">
        <title>The Triticum urartu genome reveals the dynamic nature of wheat genome evolution.</title>
        <authorList>
            <person name="Ling H."/>
            <person name="Ma B."/>
            <person name="Shi X."/>
            <person name="Liu H."/>
            <person name="Dong L."/>
            <person name="Sun H."/>
            <person name="Cao Y."/>
            <person name="Gao Q."/>
            <person name="Zheng S."/>
            <person name="Li Y."/>
            <person name="Yu Y."/>
            <person name="Du H."/>
            <person name="Qi M."/>
            <person name="Li Y."/>
            <person name="Yu H."/>
            <person name="Cui Y."/>
            <person name="Wang N."/>
            <person name="Chen C."/>
            <person name="Wu H."/>
            <person name="Zhao Y."/>
            <person name="Zhang J."/>
            <person name="Li Y."/>
            <person name="Zhou W."/>
            <person name="Zhang B."/>
            <person name="Hu W."/>
            <person name="Eijk M."/>
            <person name="Tang J."/>
            <person name="Witsenboer H."/>
            <person name="Zhao S."/>
            <person name="Li Z."/>
            <person name="Zhang A."/>
            <person name="Wang D."/>
            <person name="Liang C."/>
        </authorList>
    </citation>
    <scope>NUCLEOTIDE SEQUENCE [LARGE SCALE GENOMIC DNA]</scope>
    <source>
        <strain evidence="1">cv. G1812</strain>
    </source>
</reference>
<accession>A0A8R7UWU0</accession>
<evidence type="ECO:0000313" key="2">
    <source>
        <dbReference type="Proteomes" id="UP000015106"/>
    </source>
</evidence>
<reference evidence="1" key="3">
    <citation type="submission" date="2022-06" db="UniProtKB">
        <authorList>
            <consortium name="EnsemblPlants"/>
        </authorList>
    </citation>
    <scope>IDENTIFICATION</scope>
</reference>
<name>A0A8R7UWU0_TRIUA</name>
<reference evidence="2" key="1">
    <citation type="journal article" date="2013" name="Nature">
        <title>Draft genome of the wheat A-genome progenitor Triticum urartu.</title>
        <authorList>
            <person name="Ling H.Q."/>
            <person name="Zhao S."/>
            <person name="Liu D."/>
            <person name="Wang J."/>
            <person name="Sun H."/>
            <person name="Zhang C."/>
            <person name="Fan H."/>
            <person name="Li D."/>
            <person name="Dong L."/>
            <person name="Tao Y."/>
            <person name="Gao C."/>
            <person name="Wu H."/>
            <person name="Li Y."/>
            <person name="Cui Y."/>
            <person name="Guo X."/>
            <person name="Zheng S."/>
            <person name="Wang B."/>
            <person name="Yu K."/>
            <person name="Liang Q."/>
            <person name="Yang W."/>
            <person name="Lou X."/>
            <person name="Chen J."/>
            <person name="Feng M."/>
            <person name="Jian J."/>
            <person name="Zhang X."/>
            <person name="Luo G."/>
            <person name="Jiang Y."/>
            <person name="Liu J."/>
            <person name="Wang Z."/>
            <person name="Sha Y."/>
            <person name="Zhang B."/>
            <person name="Wu H."/>
            <person name="Tang D."/>
            <person name="Shen Q."/>
            <person name="Xue P."/>
            <person name="Zou S."/>
            <person name="Wang X."/>
            <person name="Liu X."/>
            <person name="Wang F."/>
            <person name="Yang Y."/>
            <person name="An X."/>
            <person name="Dong Z."/>
            <person name="Zhang K."/>
            <person name="Zhang X."/>
            <person name="Luo M.C."/>
            <person name="Dvorak J."/>
            <person name="Tong Y."/>
            <person name="Wang J."/>
            <person name="Yang H."/>
            <person name="Li Z."/>
            <person name="Wang D."/>
            <person name="Zhang A."/>
            <person name="Wang J."/>
        </authorList>
    </citation>
    <scope>NUCLEOTIDE SEQUENCE</scope>
    <source>
        <strain evidence="2">cv. G1812</strain>
    </source>
</reference>
<sequence length="56" mass="6522">MVLSNLQFFNSSGFDELLHACVLLEAHLLRAVKWQRRGLVSTNFIDAYFFCFEIPL</sequence>